<keyword evidence="1" id="KW-0175">Coiled coil</keyword>
<protein>
    <submittedName>
        <fullName evidence="2">Uncharacterized protein</fullName>
    </submittedName>
</protein>
<name>A0A426YSF6_ENSVE</name>
<comment type="caution">
    <text evidence="2">The sequence shown here is derived from an EMBL/GenBank/DDBJ whole genome shotgun (WGS) entry which is preliminary data.</text>
</comment>
<evidence type="ECO:0000313" key="3">
    <source>
        <dbReference type="Proteomes" id="UP000287651"/>
    </source>
</evidence>
<dbReference type="Proteomes" id="UP000287651">
    <property type="component" value="Unassembled WGS sequence"/>
</dbReference>
<feature type="coiled-coil region" evidence="1">
    <location>
        <begin position="40"/>
        <end position="102"/>
    </location>
</feature>
<sequence length="147" mass="16592">MTLLDRVHDVGRVITSMGNKVDFFCKEGQRLKEGGDPEAVAVAEGQLSEAQTLVENLQAKLDEAIRRWESIEKGFGKTREELADLRRQLANSQEKLVESRGRPLARLQARHPRLEIEEDPFVLLLKDVGVPMADEQSFNDSLPPLEE</sequence>
<gene>
    <name evidence="2" type="ORF">B296_00045308</name>
</gene>
<organism evidence="2 3">
    <name type="scientific">Ensete ventricosum</name>
    <name type="common">Abyssinian banana</name>
    <name type="synonym">Musa ensete</name>
    <dbReference type="NCBI Taxonomy" id="4639"/>
    <lineage>
        <taxon>Eukaryota</taxon>
        <taxon>Viridiplantae</taxon>
        <taxon>Streptophyta</taxon>
        <taxon>Embryophyta</taxon>
        <taxon>Tracheophyta</taxon>
        <taxon>Spermatophyta</taxon>
        <taxon>Magnoliopsida</taxon>
        <taxon>Liliopsida</taxon>
        <taxon>Zingiberales</taxon>
        <taxon>Musaceae</taxon>
        <taxon>Ensete</taxon>
    </lineage>
</organism>
<dbReference type="AlphaFoldDB" id="A0A426YSF6"/>
<dbReference type="SUPFAM" id="SSF57997">
    <property type="entry name" value="Tropomyosin"/>
    <property type="match status" value="1"/>
</dbReference>
<evidence type="ECO:0000313" key="2">
    <source>
        <dbReference type="EMBL" id="RRT54657.1"/>
    </source>
</evidence>
<reference evidence="2 3" key="1">
    <citation type="journal article" date="2014" name="Agronomy (Basel)">
        <title>A Draft Genome Sequence for Ensete ventricosum, the Drought-Tolerant Tree Against Hunger.</title>
        <authorList>
            <person name="Harrison J."/>
            <person name="Moore K.A."/>
            <person name="Paszkiewicz K."/>
            <person name="Jones T."/>
            <person name="Grant M."/>
            <person name="Ambacheew D."/>
            <person name="Muzemil S."/>
            <person name="Studholme D.J."/>
        </authorList>
    </citation>
    <scope>NUCLEOTIDE SEQUENCE [LARGE SCALE GENOMIC DNA]</scope>
</reference>
<proteinExistence type="predicted"/>
<dbReference type="EMBL" id="AMZH03010489">
    <property type="protein sequence ID" value="RRT54657.1"/>
    <property type="molecule type" value="Genomic_DNA"/>
</dbReference>
<accession>A0A426YSF6</accession>
<evidence type="ECO:0000256" key="1">
    <source>
        <dbReference type="SAM" id="Coils"/>
    </source>
</evidence>